<sequence>MKERENGYCLRRRCPVVFRYCCFNRKSWRVWCFTGVLEAMGRGRSDGLVGRRRLEIEGREVRNALRLLSVVVFARKIEVLSEGGPVMREKRESAAAILWWWWRGVEGSGDEGQREGGAAMDDFSGGGRRFVFWPATMGGREREEGGRFAENYGGGSWLGEGGAGGVGRIREIKGQAGVYTRQKRRGREGRGQGCGGFC</sequence>
<dbReference type="EMBL" id="JACEIK010088627">
    <property type="protein sequence ID" value="MCE5167368.1"/>
    <property type="molecule type" value="Genomic_DNA"/>
</dbReference>
<protein>
    <submittedName>
        <fullName evidence="1">Uncharacterized protein</fullName>
    </submittedName>
</protein>
<evidence type="ECO:0000313" key="2">
    <source>
        <dbReference type="Proteomes" id="UP000823775"/>
    </source>
</evidence>
<proteinExistence type="predicted"/>
<gene>
    <name evidence="1" type="ORF">HAX54_050552</name>
</gene>
<reference evidence="1 2" key="1">
    <citation type="journal article" date="2021" name="BMC Genomics">
        <title>Datura genome reveals duplications of psychoactive alkaloid biosynthetic genes and high mutation rate following tissue culture.</title>
        <authorList>
            <person name="Rajewski A."/>
            <person name="Carter-House D."/>
            <person name="Stajich J."/>
            <person name="Litt A."/>
        </authorList>
    </citation>
    <scope>NUCLEOTIDE SEQUENCE [LARGE SCALE GENOMIC DNA]</scope>
    <source>
        <strain evidence="1">AR-01</strain>
    </source>
</reference>
<comment type="caution">
    <text evidence="1">The sequence shown here is derived from an EMBL/GenBank/DDBJ whole genome shotgun (WGS) entry which is preliminary data.</text>
</comment>
<accession>A0ABS8Y6U5</accession>
<keyword evidence="2" id="KW-1185">Reference proteome</keyword>
<name>A0ABS8Y6U5_DATST</name>
<evidence type="ECO:0000313" key="1">
    <source>
        <dbReference type="EMBL" id="MCE5167368.1"/>
    </source>
</evidence>
<organism evidence="1 2">
    <name type="scientific">Datura stramonium</name>
    <name type="common">Jimsonweed</name>
    <name type="synonym">Common thornapple</name>
    <dbReference type="NCBI Taxonomy" id="4076"/>
    <lineage>
        <taxon>Eukaryota</taxon>
        <taxon>Viridiplantae</taxon>
        <taxon>Streptophyta</taxon>
        <taxon>Embryophyta</taxon>
        <taxon>Tracheophyta</taxon>
        <taxon>Spermatophyta</taxon>
        <taxon>Magnoliopsida</taxon>
        <taxon>eudicotyledons</taxon>
        <taxon>Gunneridae</taxon>
        <taxon>Pentapetalae</taxon>
        <taxon>asterids</taxon>
        <taxon>lamiids</taxon>
        <taxon>Solanales</taxon>
        <taxon>Solanaceae</taxon>
        <taxon>Solanoideae</taxon>
        <taxon>Datureae</taxon>
        <taxon>Datura</taxon>
    </lineage>
</organism>
<dbReference type="Proteomes" id="UP000823775">
    <property type="component" value="Unassembled WGS sequence"/>
</dbReference>